<keyword evidence="5" id="KW-0472">Membrane</keyword>
<evidence type="ECO:0000256" key="2">
    <source>
        <dbReference type="ARBA" id="ARBA00022475"/>
    </source>
</evidence>
<accession>A0A6J6RC53</accession>
<evidence type="ECO:0000256" key="4">
    <source>
        <dbReference type="ARBA" id="ARBA00022989"/>
    </source>
</evidence>
<dbReference type="GO" id="GO:0005886">
    <property type="term" value="C:plasma membrane"/>
    <property type="evidence" value="ECO:0007669"/>
    <property type="project" value="UniProtKB-SubCell"/>
</dbReference>
<dbReference type="SMART" id="SM01204">
    <property type="entry name" value="FIST_C"/>
    <property type="match status" value="1"/>
</dbReference>
<feature type="domain" description="FIST" evidence="6">
    <location>
        <begin position="31"/>
        <end position="231"/>
    </location>
</feature>
<evidence type="ECO:0000313" key="8">
    <source>
        <dbReference type="EMBL" id="CAB4719088.1"/>
    </source>
</evidence>
<organism evidence="8">
    <name type="scientific">freshwater metagenome</name>
    <dbReference type="NCBI Taxonomy" id="449393"/>
    <lineage>
        <taxon>unclassified sequences</taxon>
        <taxon>metagenomes</taxon>
        <taxon>ecological metagenomes</taxon>
    </lineage>
</organism>
<evidence type="ECO:0000313" key="10">
    <source>
        <dbReference type="EMBL" id="CAB5057056.1"/>
    </source>
</evidence>
<dbReference type="InterPro" id="IPR013702">
    <property type="entry name" value="FIST_domain_N"/>
</dbReference>
<keyword evidence="2" id="KW-1003">Cell membrane</keyword>
<dbReference type="InterPro" id="IPR019494">
    <property type="entry name" value="FIST_C"/>
</dbReference>
<reference evidence="8" key="1">
    <citation type="submission" date="2020-05" db="EMBL/GenBank/DDBJ databases">
        <authorList>
            <person name="Chiriac C."/>
            <person name="Salcher M."/>
            <person name="Ghai R."/>
            <person name="Kavagutti S V."/>
        </authorList>
    </citation>
    <scope>NUCLEOTIDE SEQUENCE</scope>
</reference>
<evidence type="ECO:0000256" key="3">
    <source>
        <dbReference type="ARBA" id="ARBA00022692"/>
    </source>
</evidence>
<dbReference type="SMART" id="SM00897">
    <property type="entry name" value="FIST"/>
    <property type="match status" value="1"/>
</dbReference>
<feature type="domain" description="FIST C-domain" evidence="7">
    <location>
        <begin position="232"/>
        <end position="371"/>
    </location>
</feature>
<dbReference type="PANTHER" id="PTHR14939:SF5">
    <property type="entry name" value="F-BOX ONLY PROTEIN 22"/>
    <property type="match status" value="1"/>
</dbReference>
<proteinExistence type="predicted"/>
<protein>
    <submittedName>
        <fullName evidence="8">Unannotated protein</fullName>
    </submittedName>
</protein>
<keyword evidence="4" id="KW-1133">Transmembrane helix</keyword>
<evidence type="ECO:0000259" key="7">
    <source>
        <dbReference type="SMART" id="SM01204"/>
    </source>
</evidence>
<dbReference type="EMBL" id="CAFBQP010000018">
    <property type="protein sequence ID" value="CAB5057056.1"/>
    <property type="molecule type" value="Genomic_DNA"/>
</dbReference>
<evidence type="ECO:0000259" key="6">
    <source>
        <dbReference type="SMART" id="SM00897"/>
    </source>
</evidence>
<dbReference type="AlphaFoldDB" id="A0A6J6RC53"/>
<gene>
    <name evidence="8" type="ORF">UFOPK2602_01610</name>
    <name evidence="9" type="ORF">UFOPK2806_00251</name>
    <name evidence="10" type="ORF">UFOPK4306_00655</name>
</gene>
<dbReference type="EMBL" id="CAEZXX010000121">
    <property type="protein sequence ID" value="CAB4719088.1"/>
    <property type="molecule type" value="Genomic_DNA"/>
</dbReference>
<name>A0A6J6RC53_9ZZZZ</name>
<evidence type="ECO:0000256" key="5">
    <source>
        <dbReference type="ARBA" id="ARBA00023136"/>
    </source>
</evidence>
<sequence>MPSVAALSRHPDTATAIGEVVGTVLEQIGNEPDLAVLFLTPSHLPAVEHAGATVQTLLAPAAFIGAGASGVLAAAEAVESRPGVALWAARWPSRHERAAEIHPLHLTANRPTGKDGPWQFDGLEEAPIGAGRGLLLLTDPFTFPADEFLELLATTAPGMPIVGGLASAAHAPTGNRLVVGGRVVRNGAVGVIVPLDLLAPAVVSQGCRPIGKPMTVTKSINNVLYELAGRPALDAVLDLVAGLEPTERALADLGLHCGIVVDDSKLDFGRGDFLIRGVLGASKEHRAVVIGDQAPIGTTVQFQVRDAATAGEDLEELLGQAEANLNGALVFTCNGRGAAMFGSADHDAAIVSEAVPQGVAGMFCAGEIGPIGQRNALHGFTASLALFRE</sequence>
<keyword evidence="3" id="KW-0812">Transmembrane</keyword>
<dbReference type="PANTHER" id="PTHR14939">
    <property type="entry name" value="F-BOX ONLY PROTEIN 22"/>
    <property type="match status" value="1"/>
</dbReference>
<dbReference type="InterPro" id="IPR016741">
    <property type="entry name" value="UCP018953"/>
</dbReference>
<comment type="subcellular location">
    <subcellularLocation>
        <location evidence="1">Cell membrane</location>
        <topology evidence="1">Multi-pass membrane protein</topology>
    </subcellularLocation>
</comment>
<evidence type="ECO:0000256" key="1">
    <source>
        <dbReference type="ARBA" id="ARBA00004651"/>
    </source>
</evidence>
<dbReference type="Pfam" id="PF08495">
    <property type="entry name" value="FIST"/>
    <property type="match status" value="1"/>
</dbReference>
<dbReference type="EMBL" id="CAEZYY010000002">
    <property type="protein sequence ID" value="CAB4739227.1"/>
    <property type="molecule type" value="Genomic_DNA"/>
</dbReference>
<evidence type="ECO:0000313" key="9">
    <source>
        <dbReference type="EMBL" id="CAB4739227.1"/>
    </source>
</evidence>
<dbReference type="Pfam" id="PF10442">
    <property type="entry name" value="FIST_C"/>
    <property type="match status" value="1"/>
</dbReference>
<dbReference type="PIRSF" id="PIRSF018953">
    <property type="entry name" value="UCP018953"/>
    <property type="match status" value="1"/>
</dbReference>